<feature type="domain" description="Methyl-accepting transducer" evidence="12">
    <location>
        <begin position="386"/>
        <end position="636"/>
    </location>
</feature>
<feature type="domain" description="HAMP" evidence="13">
    <location>
        <begin position="315"/>
        <end position="367"/>
    </location>
</feature>
<dbReference type="KEGG" id="hpk:Hprae_0632"/>
<dbReference type="PANTHER" id="PTHR32089:SF112">
    <property type="entry name" value="LYSOZYME-LIKE PROTEIN-RELATED"/>
    <property type="match status" value="1"/>
</dbReference>
<keyword evidence="15" id="KW-1185">Reference proteome</keyword>
<protein>
    <submittedName>
        <fullName evidence="14">Methyl-accepting chemotaxis sensory transducer with Cache sensor</fullName>
    </submittedName>
</protein>
<dbReference type="eggNOG" id="COG0840">
    <property type="taxonomic scope" value="Bacteria"/>
</dbReference>
<feature type="transmembrane region" description="Helical" evidence="11">
    <location>
        <begin position="20"/>
        <end position="41"/>
    </location>
</feature>
<dbReference type="GO" id="GO:0006935">
    <property type="term" value="P:chemotaxis"/>
    <property type="evidence" value="ECO:0007669"/>
    <property type="project" value="UniProtKB-KW"/>
</dbReference>
<evidence type="ECO:0000256" key="5">
    <source>
        <dbReference type="ARBA" id="ARBA00022989"/>
    </source>
</evidence>
<dbReference type="Pfam" id="PF02743">
    <property type="entry name" value="dCache_1"/>
    <property type="match status" value="1"/>
</dbReference>
<dbReference type="EMBL" id="CP002175">
    <property type="protein sequence ID" value="ADO76786.1"/>
    <property type="molecule type" value="Genomic_DNA"/>
</dbReference>
<dbReference type="STRING" id="572479.Hprae_0632"/>
<dbReference type="GO" id="GO:0007165">
    <property type="term" value="P:signal transduction"/>
    <property type="evidence" value="ECO:0007669"/>
    <property type="project" value="UniProtKB-KW"/>
</dbReference>
<dbReference type="Pfam" id="PF00015">
    <property type="entry name" value="MCPsignal"/>
    <property type="match status" value="1"/>
</dbReference>
<dbReference type="InterPro" id="IPR029151">
    <property type="entry name" value="Sensor-like_sf"/>
</dbReference>
<dbReference type="SUPFAM" id="SSF58104">
    <property type="entry name" value="Methyl-accepting chemotaxis protein (MCP) signaling domain"/>
    <property type="match status" value="1"/>
</dbReference>
<dbReference type="PATRIC" id="fig|572479.3.peg.638"/>
<dbReference type="AlphaFoldDB" id="E3DQ35"/>
<comment type="similarity">
    <text evidence="8">Belongs to the methyl-accepting chemotaxis (MCP) protein family.</text>
</comment>
<evidence type="ECO:0000256" key="11">
    <source>
        <dbReference type="SAM" id="Phobius"/>
    </source>
</evidence>
<dbReference type="Pfam" id="PF00672">
    <property type="entry name" value="HAMP"/>
    <property type="match status" value="1"/>
</dbReference>
<keyword evidence="5 11" id="KW-1133">Transmembrane helix</keyword>
<evidence type="ECO:0000259" key="13">
    <source>
        <dbReference type="PROSITE" id="PS50885"/>
    </source>
</evidence>
<organism evidence="14 15">
    <name type="scientific">Halanaerobium praevalens (strain ATCC 33744 / DSM 2228 / GSL)</name>
    <dbReference type="NCBI Taxonomy" id="572479"/>
    <lineage>
        <taxon>Bacteria</taxon>
        <taxon>Bacillati</taxon>
        <taxon>Bacillota</taxon>
        <taxon>Clostridia</taxon>
        <taxon>Halanaerobiales</taxon>
        <taxon>Halanaerobiaceae</taxon>
        <taxon>Halanaerobium</taxon>
    </lineage>
</organism>
<reference evidence="15" key="1">
    <citation type="submission" date="2010-10" db="EMBL/GenBank/DDBJ databases">
        <title>The complete genome of Halanaerobium praevalens DSM 2228.</title>
        <authorList>
            <consortium name="US DOE Joint Genome Institute (JGI-PGF)"/>
            <person name="Lucas S."/>
            <person name="Copeland A."/>
            <person name="Lapidus A."/>
            <person name="Glavina del Rio T."/>
            <person name="Dalin E."/>
            <person name="Tice H."/>
            <person name="Bruce D."/>
            <person name="Goodwin L."/>
            <person name="Pitluck S."/>
            <person name="Kyrpides N."/>
            <person name="Mavromatis K."/>
            <person name="Ivanova N."/>
            <person name="Ovchinnikova G."/>
            <person name="Chertkov O."/>
            <person name="Detter J.C."/>
            <person name="Han C."/>
            <person name="Larimer F."/>
            <person name="Land M."/>
            <person name="Hauser L."/>
            <person name="Markowitz V."/>
            <person name="Cheng J.-F."/>
            <person name="Hugenholtz P."/>
            <person name="Woyke T."/>
            <person name="Wu D."/>
            <person name="Tindall B."/>
            <person name="Pomrenke H.G."/>
            <person name="Brambilla E."/>
            <person name="Klenk H.-P."/>
            <person name="Eisen J.A."/>
        </authorList>
    </citation>
    <scope>NUCLEOTIDE SEQUENCE [LARGE SCALE GENOMIC DNA]</scope>
    <source>
        <strain evidence="15">ATCC 33744 / DSM 2228 / GSL</strain>
    </source>
</reference>
<dbReference type="Gene3D" id="3.30.450.20">
    <property type="entry name" value="PAS domain"/>
    <property type="match status" value="2"/>
</dbReference>
<dbReference type="PANTHER" id="PTHR32089">
    <property type="entry name" value="METHYL-ACCEPTING CHEMOTAXIS PROTEIN MCPB"/>
    <property type="match status" value="1"/>
</dbReference>
<comment type="subcellular location">
    <subcellularLocation>
        <location evidence="1">Cell membrane</location>
        <topology evidence="1">Multi-pass membrane protein</topology>
    </subcellularLocation>
</comment>
<evidence type="ECO:0000256" key="7">
    <source>
        <dbReference type="ARBA" id="ARBA00023224"/>
    </source>
</evidence>
<dbReference type="InterPro" id="IPR003660">
    <property type="entry name" value="HAMP_dom"/>
</dbReference>
<evidence type="ECO:0000256" key="2">
    <source>
        <dbReference type="ARBA" id="ARBA00022475"/>
    </source>
</evidence>
<reference evidence="14 15" key="2">
    <citation type="journal article" date="2011" name="Stand. Genomic Sci.">
        <title>Complete genome sequence of the extremely halophilic Halanaerobium praevalens type strain (GSL).</title>
        <authorList>
            <person name="Ivanova N."/>
            <person name="Sikorski J."/>
            <person name="Chertkov O."/>
            <person name="Nolan M."/>
            <person name="Lucas S."/>
            <person name="Hammon N."/>
            <person name="Deshpande S."/>
            <person name="Cheng J.F."/>
            <person name="Tapia R."/>
            <person name="Han C."/>
            <person name="Goodwin L."/>
            <person name="Pitluck S."/>
            <person name="Huntemann M."/>
            <person name="Liolios K."/>
            <person name="Pagani I."/>
            <person name="Mavromatis K."/>
            <person name="Ovchinikova G."/>
            <person name="Pati A."/>
            <person name="Chen A."/>
            <person name="Palaniappan K."/>
            <person name="Land M."/>
            <person name="Hauser L."/>
            <person name="Brambilla E.M."/>
            <person name="Kannan K.P."/>
            <person name="Rohde M."/>
            <person name="Tindall B.J."/>
            <person name="Goker M."/>
            <person name="Detter J.C."/>
            <person name="Woyke T."/>
            <person name="Bristow J."/>
            <person name="Eisen J.A."/>
            <person name="Markowitz V."/>
            <person name="Hugenholtz P."/>
            <person name="Kyrpides N.C."/>
            <person name="Klenk H.P."/>
            <person name="Lapidus A."/>
        </authorList>
    </citation>
    <scope>NUCLEOTIDE SEQUENCE [LARGE SCALE GENOMIC DNA]</scope>
    <source>
        <strain evidence="15">ATCC 33744 / DSM 2228 / GSL</strain>
    </source>
</reference>
<dbReference type="PROSITE" id="PS50885">
    <property type="entry name" value="HAMP"/>
    <property type="match status" value="1"/>
</dbReference>
<feature type="coiled-coil region" evidence="10">
    <location>
        <begin position="415"/>
        <end position="452"/>
    </location>
</feature>
<evidence type="ECO:0000259" key="12">
    <source>
        <dbReference type="PROSITE" id="PS50111"/>
    </source>
</evidence>
<dbReference type="CDD" id="cd18773">
    <property type="entry name" value="PDC1_HK_sensor"/>
    <property type="match status" value="1"/>
</dbReference>
<dbReference type="SUPFAM" id="SSF103190">
    <property type="entry name" value="Sensory domain-like"/>
    <property type="match status" value="1"/>
</dbReference>
<dbReference type="Proteomes" id="UP000006866">
    <property type="component" value="Chromosome"/>
</dbReference>
<evidence type="ECO:0000256" key="6">
    <source>
        <dbReference type="ARBA" id="ARBA00023136"/>
    </source>
</evidence>
<dbReference type="SMART" id="SM00283">
    <property type="entry name" value="MA"/>
    <property type="match status" value="1"/>
</dbReference>
<dbReference type="InterPro" id="IPR033479">
    <property type="entry name" value="dCache_1"/>
</dbReference>
<keyword evidence="2" id="KW-1003">Cell membrane</keyword>
<evidence type="ECO:0000313" key="14">
    <source>
        <dbReference type="EMBL" id="ADO76786.1"/>
    </source>
</evidence>
<evidence type="ECO:0000256" key="1">
    <source>
        <dbReference type="ARBA" id="ARBA00004651"/>
    </source>
</evidence>
<dbReference type="HOGENOM" id="CLU_000445_107_19_9"/>
<sequence>MKKEESFLSFSENIKLSKSLSTKIIAIIALVIILGMGGLGYSINKTVNEEITELARERNNGIAEKMEAEISSFLQEKKAVIDFLATQSEVKNASSKELLVLLNSVVENYDEFQNLYLGTPAGEMMIAPEDNLPADYDPRVRPWYKNAQKTDQAVWTDTYRDAGSGNLIISVAKKVRDQNGDFVGIIAGDISLAGISSLVATTKVGETGYTFMIDSEAKLLAHPDQKLVADRFDVSQLFDTSAATNGQSGFIEYDYQGEGRLSSFIPIDEIEGAIFAQIPSAEAYNANAKVLRQIIILSIIVLLVLVTIIAFYIRTNLVKPIVNYGEQMRKVSDGNLDVELEIERQDELGRLGHIFNQMVKDLKNMVHSIKETSNQVTETSEHLEESSREVGNTSEQVAISIQEVATGADQQAKNVEGVSNNIQQLAEGIEELDTNNQEVEVLTKDMNQVTAEGTEKMDKLNNQMHQIVKSMREVAADISELESISQEIGSIIDIINNISEQTNLLALNAAIEAARAGEAGRGFSVVADEIRDLAEESSSSADKIKKLIDEVTVTTESVGKEMKSSEKEILNGEELVDSASSTFKEIKNTLAKINEGMKKSAKIVTDSNQFSKKISNNAQNIAGISQETSASAEEVAAASEEQTASVEEVSSIANELAERASQLEQLIEKFDV</sequence>
<evidence type="ECO:0000256" key="8">
    <source>
        <dbReference type="ARBA" id="ARBA00029447"/>
    </source>
</evidence>
<dbReference type="GO" id="GO:0005886">
    <property type="term" value="C:plasma membrane"/>
    <property type="evidence" value="ECO:0007669"/>
    <property type="project" value="UniProtKB-SubCell"/>
</dbReference>
<gene>
    <name evidence="14" type="ordered locus">Hprae_0632</name>
</gene>
<dbReference type="InterPro" id="IPR004089">
    <property type="entry name" value="MCPsignal_dom"/>
</dbReference>
<evidence type="ECO:0000313" key="15">
    <source>
        <dbReference type="Proteomes" id="UP000006866"/>
    </source>
</evidence>
<accession>E3DQ35</accession>
<keyword evidence="6 11" id="KW-0472">Membrane</keyword>
<keyword evidence="3" id="KW-0145">Chemotaxis</keyword>
<keyword evidence="7 9" id="KW-0807">Transducer</keyword>
<feature type="transmembrane region" description="Helical" evidence="11">
    <location>
        <begin position="294"/>
        <end position="313"/>
    </location>
</feature>
<name>E3DQ35_HALPG</name>
<dbReference type="CDD" id="cd12912">
    <property type="entry name" value="PDC2_MCP_like"/>
    <property type="match status" value="1"/>
</dbReference>
<evidence type="ECO:0000256" key="9">
    <source>
        <dbReference type="PROSITE-ProRule" id="PRU00284"/>
    </source>
</evidence>
<evidence type="ECO:0000256" key="3">
    <source>
        <dbReference type="ARBA" id="ARBA00022500"/>
    </source>
</evidence>
<dbReference type="Gene3D" id="1.10.287.950">
    <property type="entry name" value="Methyl-accepting chemotaxis protein"/>
    <property type="match status" value="1"/>
</dbReference>
<evidence type="ECO:0000256" key="4">
    <source>
        <dbReference type="ARBA" id="ARBA00022692"/>
    </source>
</evidence>
<dbReference type="CDD" id="cd06225">
    <property type="entry name" value="HAMP"/>
    <property type="match status" value="1"/>
</dbReference>
<dbReference type="SMART" id="SM00304">
    <property type="entry name" value="HAMP"/>
    <property type="match status" value="1"/>
</dbReference>
<keyword evidence="10" id="KW-0175">Coiled coil</keyword>
<evidence type="ECO:0000256" key="10">
    <source>
        <dbReference type="SAM" id="Coils"/>
    </source>
</evidence>
<dbReference type="PROSITE" id="PS50111">
    <property type="entry name" value="CHEMOTAXIS_TRANSDUC_2"/>
    <property type="match status" value="1"/>
</dbReference>
<proteinExistence type="inferred from homology"/>
<keyword evidence="4 11" id="KW-0812">Transmembrane</keyword>